<dbReference type="EMBL" id="CABEEZ010000063">
    <property type="protein sequence ID" value="VTR29132.1"/>
    <property type="molecule type" value="Genomic_DNA"/>
</dbReference>
<dbReference type="AlphaFoldDB" id="A0A4U9UCD2"/>
<dbReference type="PANTHER" id="PTHR43070">
    <property type="match status" value="1"/>
</dbReference>
<dbReference type="Gene3D" id="3.30.360.10">
    <property type="entry name" value="Dihydrodipicolinate Reductase, domain 2"/>
    <property type="match status" value="1"/>
</dbReference>
<dbReference type="Gene3D" id="3.40.50.720">
    <property type="entry name" value="NAD(P)-binding Rossmann-like Domain"/>
    <property type="match status" value="1"/>
</dbReference>
<dbReference type="GO" id="GO:0009090">
    <property type="term" value="P:homoserine biosynthetic process"/>
    <property type="evidence" value="ECO:0007669"/>
    <property type="project" value="TreeGrafter"/>
</dbReference>
<sequence length="58" mass="6451">MATIRCIKWKNGENALAFYSRYYQPLPLVLRGYGAGNDVTAAGVFADLLRTLSWKLGV</sequence>
<dbReference type="GO" id="GO:0004072">
    <property type="term" value="F:aspartate kinase activity"/>
    <property type="evidence" value="ECO:0007669"/>
    <property type="project" value="TreeGrafter"/>
</dbReference>
<keyword evidence="4" id="KW-0418">Kinase</keyword>
<dbReference type="Pfam" id="PF00742">
    <property type="entry name" value="Homoserine_dh"/>
    <property type="match status" value="1"/>
</dbReference>
<evidence type="ECO:0000313" key="4">
    <source>
        <dbReference type="EMBL" id="VTR29132.1"/>
    </source>
</evidence>
<organism evidence="4">
    <name type="scientific">Serratia fonticola</name>
    <dbReference type="NCBI Taxonomy" id="47917"/>
    <lineage>
        <taxon>Bacteria</taxon>
        <taxon>Pseudomonadati</taxon>
        <taxon>Pseudomonadota</taxon>
        <taxon>Gammaproteobacteria</taxon>
        <taxon>Enterobacterales</taxon>
        <taxon>Yersiniaceae</taxon>
        <taxon>Serratia</taxon>
    </lineage>
</organism>
<dbReference type="PANTHER" id="PTHR43070:SF3">
    <property type="entry name" value="HOMOSERINE DEHYDROGENASE"/>
    <property type="match status" value="1"/>
</dbReference>
<keyword evidence="2" id="KW-0560">Oxidoreductase</keyword>
<keyword evidence="1" id="KW-0521">NADP</keyword>
<evidence type="ECO:0000259" key="3">
    <source>
        <dbReference type="Pfam" id="PF00742"/>
    </source>
</evidence>
<evidence type="ECO:0000256" key="1">
    <source>
        <dbReference type="ARBA" id="ARBA00022857"/>
    </source>
</evidence>
<dbReference type="GO" id="GO:0009067">
    <property type="term" value="P:aspartate family amino acid biosynthetic process"/>
    <property type="evidence" value="ECO:0007669"/>
    <property type="project" value="InterPro"/>
</dbReference>
<dbReference type="InterPro" id="IPR011147">
    <property type="entry name" value="Bifunc_Aspkin/hSer_DH"/>
</dbReference>
<accession>A0A4U9UCD2</accession>
<dbReference type="InterPro" id="IPR001342">
    <property type="entry name" value="HDH_cat"/>
</dbReference>
<gene>
    <name evidence="4" type="primary">thrA_4</name>
    <name evidence="4" type="ORF">NCTC12965_02824</name>
</gene>
<proteinExistence type="predicted"/>
<protein>
    <submittedName>
        <fullName evidence="4">Aspartokinase I/homoserine dehydrogenase I</fullName>
    </submittedName>
</protein>
<evidence type="ECO:0000256" key="2">
    <source>
        <dbReference type="ARBA" id="ARBA00023002"/>
    </source>
</evidence>
<reference evidence="4" key="1">
    <citation type="submission" date="2019-05" db="EMBL/GenBank/DDBJ databases">
        <authorList>
            <consortium name="Pathogen Informatics"/>
        </authorList>
    </citation>
    <scope>NUCLEOTIDE SEQUENCE [LARGE SCALE GENOMIC DNA]</scope>
    <source>
        <strain evidence="4">NCTC12965</strain>
    </source>
</reference>
<feature type="domain" description="Homoserine dehydrogenase catalytic" evidence="3">
    <location>
        <begin position="8"/>
        <end position="49"/>
    </location>
</feature>
<keyword evidence="4" id="KW-0808">Transferase</keyword>
<name>A0A4U9UCD2_SERFO</name>
<dbReference type="GO" id="GO:0004412">
    <property type="term" value="F:homoserine dehydrogenase activity"/>
    <property type="evidence" value="ECO:0007669"/>
    <property type="project" value="InterPro"/>
</dbReference>